<organism evidence="3 4">
    <name type="scientific">Mycteria americana</name>
    <name type="common">Wood stork</name>
    <dbReference type="NCBI Taxonomy" id="33587"/>
    <lineage>
        <taxon>Eukaryota</taxon>
        <taxon>Metazoa</taxon>
        <taxon>Chordata</taxon>
        <taxon>Craniata</taxon>
        <taxon>Vertebrata</taxon>
        <taxon>Euteleostomi</taxon>
        <taxon>Archelosauria</taxon>
        <taxon>Archosauria</taxon>
        <taxon>Dinosauria</taxon>
        <taxon>Saurischia</taxon>
        <taxon>Theropoda</taxon>
        <taxon>Coelurosauria</taxon>
        <taxon>Aves</taxon>
        <taxon>Neognathae</taxon>
        <taxon>Neoaves</taxon>
        <taxon>Aequornithes</taxon>
        <taxon>Ciconiiformes</taxon>
        <taxon>Ciconiidae</taxon>
        <taxon>Mycteria</taxon>
    </lineage>
</organism>
<evidence type="ECO:0000259" key="2">
    <source>
        <dbReference type="PROSITE" id="PS50878"/>
    </source>
</evidence>
<name>A0AAN7MK04_MYCAM</name>
<evidence type="ECO:0000313" key="3">
    <source>
        <dbReference type="EMBL" id="KAK4811048.1"/>
    </source>
</evidence>
<dbReference type="Pfam" id="PF00078">
    <property type="entry name" value="RVT_1"/>
    <property type="match status" value="2"/>
</dbReference>
<dbReference type="Gene3D" id="3.60.10.10">
    <property type="entry name" value="Endonuclease/exonuclease/phosphatase"/>
    <property type="match status" value="2"/>
</dbReference>
<evidence type="ECO:0000313" key="4">
    <source>
        <dbReference type="Proteomes" id="UP001333110"/>
    </source>
</evidence>
<dbReference type="PANTHER" id="PTHR33332">
    <property type="entry name" value="REVERSE TRANSCRIPTASE DOMAIN-CONTAINING PROTEIN"/>
    <property type="match status" value="1"/>
</dbReference>
<sequence>MEASPRSWRQAKALPAHLASPGASVQQLWSATLEGTEAPNLSTHGSVAGVVATDLVFLTTGFRLAREKLRGDVPWLEGAADREDSRPESSRCTGYAWAQPKSSGVKPGDTEATGAKRETPVKCLKARKGCSSMKEARTTPQLKCLYTNARSMGNKQEELEAIVRQENYDMVAITETWWDDSHNWSAAMDGYKLFRRDRRGRRGGGVALYVRESLDSLELNDGDDRVECLWVRIRGKANKADIVVGVCYRPPSQDEGTDELFYKQLGEASRSLALVLVGDFNLPDVCWKYNTAERKQSRRFLERVADNFLTQLVSEPTREGAPLDLLFTNREGLVSDVMVGGCLGQSDHEMIEFLIRGEAARGVGKTATLDFQRADFSLFRRLVDRVPWEAALMGKGVQEGWTFFKEEVLKAQERAVPRCRKTSRRGRRPAWLTRELWLELRRKRRVYDLWKKGRATQEDYKGVARLCREKTRRAKAELELSLAAAIKDNKKHFFKYISSKRRAKENLQPLVDVGGNTVTKDEEKAEVLNDFFASVFISRAECSMGTQPLELEDRDGDQTGAPMIQGEMVSDLLHHLDTHKSMGPDEIHPRVLKELADVLTKPLSIIYQQSWLTGEVPADWRLANVTPIFKKGRKEDPGNYRPVSLTSVPGKLMEQIILSAITRHVENNQGIRPSQHGFRKGRSCLTNLISFYDKVTRLVDEGKSVDVVYLDFSKAFDTVSHGILLEKLAAHGLDGCTLRWVKNWLDGRAQRVVVNGVYSGWWPVTSGVPQGSVLGPVLFNIFINDLDEGIECTLSKFADDTKLCGSVDLLEGRQALQRDLDRLDRWAGVNCMRFNKAKCKVPHLGHSNPMQRYRLGEEWLESCLAEKDLGVLVDSRLNMSQQCAQAAKKANGILACIKNSVASRTMEVIVPLYSALVRPHLEYCVQFWAPHYKRDIEVLERVQRRATKLVKGLEQKSYEERLRELGLFSLEKRRLRGDLIALYNYLKGGCREVGVGLFSQVTSDRTRGNGLKLRQGRFRLDMRKFFFTERVIKHWNRLPREVVESPSLEVFKGRLDEGKENLCSGTCRAHRQSFKPDSKGEGGNIGLARGKLRDDVPRLEGAGASEGTRTVSPRCAGYAGAQLKSNRVELGDTEAIGAKREMQVKRLKAHKGCSSMKETRTAAQLKCLYTNARSMGNKQEELEAIVHQENYDMVAITETWWDDSHNWSAAMDGYKLFRRDRNREGLVSHVMVGGRLGQSDHEMIAFLICGEAERGVSRTATLDFRRAGFGLFRRLVERVPWEAALMGKGAQEGWTFFKEEVLKAQERAVPRCRKTSQQGRRPAWLTRELWLKLRKKRRVYDLWKKGQATQEDYKGVARLCREKIRRTKAELELNLAAAVKDNKKHFFKYVSSKRRAKENLQPLVDGGGNTVTKDEGKAEVLNAFFASVFNSRANCPLGTQFMELEDRDGDQNGAPIIQGEMVSDLLHHLDTHKSMGPDEIHPRVLKELADVLTKPRSIPFHFTKPIYQQSWLTGEVPVDWRLANVTPIFKKGRKEDPGNYRPVSLTSVPGKLMEQIILSAITRHVEDNQGIKPGQHGFRKGRSCLTNLISFYDKVTRLVDEGKAVDVVYLDFSKAFDMVSHSILLEKLAAHGLDGCTLRWVKNWMDGRAQGVVVNGVYSSWQPVTSGVPQGSVLGPVLFNIFINDLDEGIECTLSKFADDTKLCGSVDLLEGRKALQRDLDRLDGWAEVNCMRFNKAKCQVLHLGHSNPMQRYRLGEEWLESCQAEKDLGVLVDSRLNMSQQCAQVAKKAKGILACIKNSVARRTREVIVPLYSALVRPHVEYCVQCWAPHYKRDIEVLERVQRRATKLVKGLEQKSYEERLRELGLFSLEKRRLRGDLIALYNYLKGGCREVGVGLFSQVTSDRTRGNGLKLHQGRFRLDIRKFYFTERVVKHWNRLPREVVESPSLEVFKRHLAEVLRDMV</sequence>
<dbReference type="Pfam" id="PF03372">
    <property type="entry name" value="Exo_endo_phos"/>
    <property type="match status" value="1"/>
</dbReference>
<dbReference type="SUPFAM" id="SSF56219">
    <property type="entry name" value="DNase I-like"/>
    <property type="match status" value="2"/>
</dbReference>
<protein>
    <recommendedName>
        <fullName evidence="2">Reverse transcriptase domain-containing protein</fullName>
    </recommendedName>
</protein>
<dbReference type="InterPro" id="IPR043502">
    <property type="entry name" value="DNA/RNA_pol_sf"/>
</dbReference>
<reference evidence="3 4" key="1">
    <citation type="journal article" date="2023" name="J. Hered.">
        <title>Chromosome-level genome of the wood stork (Mycteria americana) provides insight into avian chromosome evolution.</title>
        <authorList>
            <person name="Flamio R. Jr."/>
            <person name="Ramstad K.M."/>
        </authorList>
    </citation>
    <scope>NUCLEOTIDE SEQUENCE [LARGE SCALE GENOMIC DNA]</scope>
    <source>
        <strain evidence="3">JAX WOST 10</strain>
    </source>
</reference>
<feature type="compositionally biased region" description="Basic and acidic residues" evidence="1">
    <location>
        <begin position="79"/>
        <end position="89"/>
    </location>
</feature>
<evidence type="ECO:0000256" key="1">
    <source>
        <dbReference type="SAM" id="MobiDB-lite"/>
    </source>
</evidence>
<dbReference type="Proteomes" id="UP001333110">
    <property type="component" value="Unassembled WGS sequence"/>
</dbReference>
<comment type="caution">
    <text evidence="3">The sequence shown here is derived from an EMBL/GenBank/DDBJ whole genome shotgun (WGS) entry which is preliminary data.</text>
</comment>
<dbReference type="CDD" id="cd01650">
    <property type="entry name" value="RT_nLTR_like"/>
    <property type="match status" value="2"/>
</dbReference>
<dbReference type="InterPro" id="IPR005135">
    <property type="entry name" value="Endo/exonuclease/phosphatase"/>
</dbReference>
<dbReference type="GO" id="GO:0003824">
    <property type="term" value="F:catalytic activity"/>
    <property type="evidence" value="ECO:0007669"/>
    <property type="project" value="InterPro"/>
</dbReference>
<feature type="domain" description="Reverse transcriptase" evidence="2">
    <location>
        <begin position="609"/>
        <end position="864"/>
    </location>
</feature>
<gene>
    <name evidence="3" type="ORF">QYF61_015752</name>
</gene>
<feature type="domain" description="Reverse transcriptase" evidence="2">
    <location>
        <begin position="1509"/>
        <end position="1773"/>
    </location>
</feature>
<dbReference type="InterPro" id="IPR036691">
    <property type="entry name" value="Endo/exonu/phosph_ase_sf"/>
</dbReference>
<dbReference type="EMBL" id="JAUNZN010000018">
    <property type="protein sequence ID" value="KAK4811048.1"/>
    <property type="molecule type" value="Genomic_DNA"/>
</dbReference>
<feature type="region of interest" description="Disordered" evidence="1">
    <location>
        <begin position="79"/>
        <end position="114"/>
    </location>
</feature>
<dbReference type="SUPFAM" id="SSF56672">
    <property type="entry name" value="DNA/RNA polymerases"/>
    <property type="match status" value="2"/>
</dbReference>
<proteinExistence type="predicted"/>
<keyword evidence="4" id="KW-1185">Reference proteome</keyword>
<accession>A0AAN7MK04</accession>
<dbReference type="InterPro" id="IPR000477">
    <property type="entry name" value="RT_dom"/>
</dbReference>
<dbReference type="PROSITE" id="PS50878">
    <property type="entry name" value="RT_POL"/>
    <property type="match status" value="2"/>
</dbReference>